<evidence type="ECO:0000313" key="2">
    <source>
        <dbReference type="EMBL" id="GFS59188.1"/>
    </source>
</evidence>
<proteinExistence type="predicted"/>
<keyword evidence="3" id="KW-1185">Reference proteome</keyword>
<dbReference type="Proteomes" id="UP000887013">
    <property type="component" value="Unassembled WGS sequence"/>
</dbReference>
<reference evidence="2" key="1">
    <citation type="submission" date="2020-08" db="EMBL/GenBank/DDBJ databases">
        <title>Multicomponent nature underlies the extraordinary mechanical properties of spider dragline silk.</title>
        <authorList>
            <person name="Kono N."/>
            <person name="Nakamura H."/>
            <person name="Mori M."/>
            <person name="Yoshida Y."/>
            <person name="Ohtoshi R."/>
            <person name="Malay A.D."/>
            <person name="Moran D.A.P."/>
            <person name="Tomita M."/>
            <person name="Numata K."/>
            <person name="Arakawa K."/>
        </authorList>
    </citation>
    <scope>NUCLEOTIDE SEQUENCE</scope>
</reference>
<protein>
    <submittedName>
        <fullName evidence="2">Uncharacterized protein</fullName>
    </submittedName>
</protein>
<evidence type="ECO:0000313" key="3">
    <source>
        <dbReference type="Proteomes" id="UP000887013"/>
    </source>
</evidence>
<name>A0A8X6K2V8_NEPPI</name>
<feature type="region of interest" description="Disordered" evidence="1">
    <location>
        <begin position="51"/>
        <end position="72"/>
    </location>
</feature>
<sequence length="107" mass="11814">MNDSCSTGTFSLRAKRFSQKHFLPARTGQFMSHGKQSQGFEPVQAFFRKIGSGSGSATGRDQMSGERKGSERIDRAPRIDGLAYLLSGSINGPDVIMTGFDRYYRDP</sequence>
<gene>
    <name evidence="2" type="ORF">NPIL_532721</name>
</gene>
<evidence type="ECO:0000256" key="1">
    <source>
        <dbReference type="SAM" id="MobiDB-lite"/>
    </source>
</evidence>
<dbReference type="EMBL" id="BMAW01047105">
    <property type="protein sequence ID" value="GFS59188.1"/>
    <property type="molecule type" value="Genomic_DNA"/>
</dbReference>
<feature type="compositionally biased region" description="Basic and acidic residues" evidence="1">
    <location>
        <begin position="63"/>
        <end position="72"/>
    </location>
</feature>
<comment type="caution">
    <text evidence="2">The sequence shown here is derived from an EMBL/GenBank/DDBJ whole genome shotgun (WGS) entry which is preliminary data.</text>
</comment>
<organism evidence="2 3">
    <name type="scientific">Nephila pilipes</name>
    <name type="common">Giant wood spider</name>
    <name type="synonym">Nephila maculata</name>
    <dbReference type="NCBI Taxonomy" id="299642"/>
    <lineage>
        <taxon>Eukaryota</taxon>
        <taxon>Metazoa</taxon>
        <taxon>Ecdysozoa</taxon>
        <taxon>Arthropoda</taxon>
        <taxon>Chelicerata</taxon>
        <taxon>Arachnida</taxon>
        <taxon>Araneae</taxon>
        <taxon>Araneomorphae</taxon>
        <taxon>Entelegynae</taxon>
        <taxon>Araneoidea</taxon>
        <taxon>Nephilidae</taxon>
        <taxon>Nephila</taxon>
    </lineage>
</organism>
<accession>A0A8X6K2V8</accession>
<dbReference type="AlphaFoldDB" id="A0A8X6K2V8"/>